<dbReference type="PROSITE" id="PS51455">
    <property type="entry name" value="PIPK"/>
    <property type="match status" value="1"/>
</dbReference>
<protein>
    <recommendedName>
        <fullName evidence="3">PIPK domain-containing protein</fullName>
    </recommendedName>
</protein>
<dbReference type="SUPFAM" id="SSF56104">
    <property type="entry name" value="SAICAR synthase-like"/>
    <property type="match status" value="1"/>
</dbReference>
<dbReference type="GO" id="GO:0046854">
    <property type="term" value="P:phosphatidylinositol phosphate biosynthetic process"/>
    <property type="evidence" value="ECO:0007669"/>
    <property type="project" value="TreeGrafter"/>
</dbReference>
<evidence type="ECO:0000313" key="5">
    <source>
        <dbReference type="Proteomes" id="UP000502823"/>
    </source>
</evidence>
<dbReference type="PANTHER" id="PTHR23086:SF8">
    <property type="entry name" value="PHOSPHATIDYLINOSITOL 5-PHOSPHATE 4-KINASE, ISOFORM A"/>
    <property type="match status" value="1"/>
</dbReference>
<dbReference type="GO" id="GO:0005524">
    <property type="term" value="F:ATP binding"/>
    <property type="evidence" value="ECO:0007669"/>
    <property type="project" value="UniProtKB-UniRule"/>
</dbReference>
<name>A0A6L2PGN4_COPFO</name>
<proteinExistence type="predicted"/>
<feature type="domain" description="PIPK" evidence="3">
    <location>
        <begin position="30"/>
        <end position="489"/>
    </location>
</feature>
<evidence type="ECO:0000259" key="3">
    <source>
        <dbReference type="PROSITE" id="PS51455"/>
    </source>
</evidence>
<evidence type="ECO:0000256" key="1">
    <source>
        <dbReference type="PROSITE-ProRule" id="PRU00781"/>
    </source>
</evidence>
<dbReference type="GO" id="GO:0005886">
    <property type="term" value="C:plasma membrane"/>
    <property type="evidence" value="ECO:0007669"/>
    <property type="project" value="TreeGrafter"/>
</dbReference>
<accession>A0A6L2PGN4</accession>
<feature type="compositionally biased region" description="Gly residues" evidence="2">
    <location>
        <begin position="376"/>
        <end position="389"/>
    </location>
</feature>
<reference evidence="5" key="1">
    <citation type="submission" date="2020-01" db="EMBL/GenBank/DDBJ databases">
        <title>Draft genome sequence of the Termite Coptotermes fromosanus.</title>
        <authorList>
            <person name="Itakura S."/>
            <person name="Yosikawa Y."/>
            <person name="Umezawa K."/>
        </authorList>
    </citation>
    <scope>NUCLEOTIDE SEQUENCE [LARGE SCALE GENOMIC DNA]</scope>
</reference>
<dbReference type="PANTHER" id="PTHR23086">
    <property type="entry name" value="PHOSPHATIDYLINOSITOL-4-PHOSPHATE 5-KINASE"/>
    <property type="match status" value="1"/>
</dbReference>
<dbReference type="EMBL" id="BLKM01010103">
    <property type="protein sequence ID" value="GFG29257.1"/>
    <property type="molecule type" value="Genomic_DNA"/>
</dbReference>
<evidence type="ECO:0000313" key="4">
    <source>
        <dbReference type="EMBL" id="GFG29257.1"/>
    </source>
</evidence>
<keyword evidence="1" id="KW-0418">Kinase</keyword>
<feature type="compositionally biased region" description="Acidic residues" evidence="2">
    <location>
        <begin position="353"/>
        <end position="369"/>
    </location>
</feature>
<dbReference type="AlphaFoldDB" id="A0A6L2PGN4"/>
<dbReference type="Gene3D" id="3.30.800.10">
    <property type="entry name" value="Phosphatidylinositol Phosphate Kinase II Beta"/>
    <property type="match status" value="2"/>
</dbReference>
<dbReference type="GO" id="GO:0016308">
    <property type="term" value="F:1-phosphatidylinositol-4-phosphate 5-kinase activity"/>
    <property type="evidence" value="ECO:0007669"/>
    <property type="project" value="TreeGrafter"/>
</dbReference>
<comment type="caution">
    <text evidence="4">The sequence shown here is derived from an EMBL/GenBank/DDBJ whole genome shotgun (WGS) entry which is preliminary data.</text>
</comment>
<keyword evidence="1" id="KW-0547">Nucleotide-binding</keyword>
<dbReference type="OrthoDB" id="20783at2759"/>
<keyword evidence="5" id="KW-1185">Reference proteome</keyword>
<dbReference type="InterPro" id="IPR002498">
    <property type="entry name" value="PInositol-4-P-4/5-kinase_core"/>
</dbReference>
<dbReference type="Proteomes" id="UP000502823">
    <property type="component" value="Unassembled WGS sequence"/>
</dbReference>
<dbReference type="SMART" id="SM00330">
    <property type="entry name" value="PIPKc"/>
    <property type="match status" value="1"/>
</dbReference>
<sequence>MSVPQVQGGLSKLKKKHFRVKHQKVKLFRANEPLLSVFMWGVNHTIDELSHVTIPVMLLPDDFRAFSKLKVDNHLFNKENMPSHFKVKEYCPLVFRNLRERFSIDDQDYKESMTRFCKSESCISGVKNQGVWLGKDTSRNPLCRVATLPHSFEENDSMKTQIHSRSFKKVCLKRLRSQPLLVDSSGKSGAKFYQSYDRLFILKSLTSEEVERMHSFLKHYHPYIVERHGKTLLPQYLGMYRLTVDGVEHYLVAMRNVFSNHLQIHRKFDLKGSTVDREASDKEKEKDLPTLKDNDFVKEGMKIYIGDDAKEKLLETLTADVEFLTKLHLMDYSLLLGVHDCARAEQENRERAEQEDEENNGLEEDDDSESGSGLDTRGGGGGEKGGWGGAMATPPDSPHAVSLMRETSLQYEAGIVPELDIYAIPSSEGAPLKEIYFLALIDVLTHYGVRKQAAKAAKTVKYGANVDGISTCDPEQYGKRFIEFLSKAIE</sequence>
<keyword evidence="1" id="KW-0067">ATP-binding</keyword>
<dbReference type="Gene3D" id="3.30.810.10">
    <property type="entry name" value="2-Layer Sandwich"/>
    <property type="match status" value="2"/>
</dbReference>
<evidence type="ECO:0000256" key="2">
    <source>
        <dbReference type="SAM" id="MobiDB-lite"/>
    </source>
</evidence>
<dbReference type="InterPro" id="IPR027483">
    <property type="entry name" value="PInositol-4-P-4/5-kinase_C_sf"/>
</dbReference>
<dbReference type="Pfam" id="PF01504">
    <property type="entry name" value="PIP5K"/>
    <property type="match status" value="1"/>
</dbReference>
<organism evidence="4 5">
    <name type="scientific">Coptotermes formosanus</name>
    <name type="common">Formosan subterranean termite</name>
    <dbReference type="NCBI Taxonomy" id="36987"/>
    <lineage>
        <taxon>Eukaryota</taxon>
        <taxon>Metazoa</taxon>
        <taxon>Ecdysozoa</taxon>
        <taxon>Arthropoda</taxon>
        <taxon>Hexapoda</taxon>
        <taxon>Insecta</taxon>
        <taxon>Pterygota</taxon>
        <taxon>Neoptera</taxon>
        <taxon>Polyneoptera</taxon>
        <taxon>Dictyoptera</taxon>
        <taxon>Blattodea</taxon>
        <taxon>Blattoidea</taxon>
        <taxon>Termitoidae</taxon>
        <taxon>Rhinotermitidae</taxon>
        <taxon>Coptotermes</taxon>
    </lineage>
</organism>
<gene>
    <name evidence="4" type="ORF">Cfor_11405</name>
</gene>
<dbReference type="GO" id="GO:0016309">
    <property type="term" value="F:1-phosphatidylinositol-5-phosphate 4-kinase activity"/>
    <property type="evidence" value="ECO:0007669"/>
    <property type="project" value="TreeGrafter"/>
</dbReference>
<dbReference type="InterPro" id="IPR023610">
    <property type="entry name" value="PInositol-4/5-P-5/4-kinase"/>
</dbReference>
<dbReference type="CDD" id="cd17305">
    <property type="entry name" value="PIPKc_PIP5KII"/>
    <property type="match status" value="1"/>
</dbReference>
<feature type="region of interest" description="Disordered" evidence="2">
    <location>
        <begin position="346"/>
        <end position="397"/>
    </location>
</feature>
<dbReference type="InParanoid" id="A0A6L2PGN4"/>
<dbReference type="InterPro" id="IPR027484">
    <property type="entry name" value="PInositol-4-P-5-kinase_N"/>
</dbReference>
<keyword evidence="1" id="KW-0808">Transferase</keyword>
<dbReference type="FunCoup" id="A0A6L2PGN4">
    <property type="interactions" value="586"/>
</dbReference>